<organism evidence="1 2">
    <name type="scientific">Gigaspora rosea</name>
    <dbReference type="NCBI Taxonomy" id="44941"/>
    <lineage>
        <taxon>Eukaryota</taxon>
        <taxon>Fungi</taxon>
        <taxon>Fungi incertae sedis</taxon>
        <taxon>Mucoromycota</taxon>
        <taxon>Glomeromycotina</taxon>
        <taxon>Glomeromycetes</taxon>
        <taxon>Diversisporales</taxon>
        <taxon>Gigasporaceae</taxon>
        <taxon>Gigaspora</taxon>
    </lineage>
</organism>
<protein>
    <submittedName>
        <fullName evidence="1">Uncharacterized protein</fullName>
    </submittedName>
</protein>
<reference evidence="1 2" key="1">
    <citation type="submission" date="2018-06" db="EMBL/GenBank/DDBJ databases">
        <title>Comparative genomics reveals the genomic features of Rhizophagus irregularis, R. cerebriforme, R. diaphanum and Gigaspora rosea, and their symbiotic lifestyle signature.</title>
        <authorList>
            <person name="Morin E."/>
            <person name="San Clemente H."/>
            <person name="Chen E.C.H."/>
            <person name="De La Providencia I."/>
            <person name="Hainaut M."/>
            <person name="Kuo A."/>
            <person name="Kohler A."/>
            <person name="Murat C."/>
            <person name="Tang N."/>
            <person name="Roy S."/>
            <person name="Loubradou J."/>
            <person name="Henrissat B."/>
            <person name="Grigoriev I.V."/>
            <person name="Corradi N."/>
            <person name="Roux C."/>
            <person name="Martin F.M."/>
        </authorList>
    </citation>
    <scope>NUCLEOTIDE SEQUENCE [LARGE SCALE GENOMIC DNA]</scope>
    <source>
        <strain evidence="1 2">DAOM 194757</strain>
    </source>
</reference>
<keyword evidence="2" id="KW-1185">Reference proteome</keyword>
<dbReference type="EMBL" id="QKWP01001829">
    <property type="protein sequence ID" value="RIB06358.1"/>
    <property type="molecule type" value="Genomic_DNA"/>
</dbReference>
<dbReference type="Proteomes" id="UP000266673">
    <property type="component" value="Unassembled WGS sequence"/>
</dbReference>
<evidence type="ECO:0000313" key="2">
    <source>
        <dbReference type="Proteomes" id="UP000266673"/>
    </source>
</evidence>
<dbReference type="PANTHER" id="PTHR46579:SF1">
    <property type="entry name" value="F5_8 TYPE C DOMAIN-CONTAINING PROTEIN"/>
    <property type="match status" value="1"/>
</dbReference>
<sequence>GINKRSILFNLTTINFPNSFTVDIMHLFYENIAKYMFEYWTGTFFSDASQNNEPYVLAKSVWSEIGNQMHSLRKDLPSNPGRPLRNILHHYRGYKAEEWAAWITMYSLPLLKGRLPSEYYNGWSLFVRAVRLCQKKVISVHDLNNINELLLKFYTHYEK</sequence>
<gene>
    <name evidence="1" type="ORF">C2G38_1985789</name>
</gene>
<feature type="non-terminal residue" evidence="1">
    <location>
        <position position="1"/>
    </location>
</feature>
<dbReference type="AlphaFoldDB" id="A0A397UB80"/>
<accession>A0A397UB80</accession>
<dbReference type="OrthoDB" id="2409473at2759"/>
<name>A0A397UB80_9GLOM</name>
<dbReference type="PANTHER" id="PTHR46579">
    <property type="entry name" value="F5/8 TYPE C DOMAIN-CONTAINING PROTEIN-RELATED"/>
    <property type="match status" value="1"/>
</dbReference>
<comment type="caution">
    <text evidence="1">The sequence shown here is derived from an EMBL/GenBank/DDBJ whole genome shotgun (WGS) entry which is preliminary data.</text>
</comment>
<proteinExistence type="predicted"/>
<evidence type="ECO:0000313" key="1">
    <source>
        <dbReference type="EMBL" id="RIB06358.1"/>
    </source>
</evidence>